<evidence type="ECO:0000313" key="4">
    <source>
        <dbReference type="Proteomes" id="UP000058305"/>
    </source>
</evidence>
<dbReference type="EMBL" id="CP014145">
    <property type="protein sequence ID" value="AMB58237.1"/>
    <property type="molecule type" value="Genomic_DNA"/>
</dbReference>
<accession>A0A0X8E242</accession>
<name>A0A0X8E242_9MICO</name>
<feature type="region of interest" description="Disordered" evidence="1">
    <location>
        <begin position="539"/>
        <end position="568"/>
    </location>
</feature>
<feature type="transmembrane region" description="Helical" evidence="2">
    <location>
        <begin position="194"/>
        <end position="219"/>
    </location>
</feature>
<gene>
    <name evidence="3" type="ORF">AWU67_04540</name>
</gene>
<dbReference type="Proteomes" id="UP000058305">
    <property type="component" value="Chromosome"/>
</dbReference>
<keyword evidence="2" id="KW-0812">Transmembrane</keyword>
<dbReference type="KEGG" id="mvd:AWU67_04540"/>
<protein>
    <recommendedName>
        <fullName evidence="5">Phage-related minor tail protein</fullName>
    </recommendedName>
</protein>
<keyword evidence="2" id="KW-0472">Membrane</keyword>
<proteinExistence type="predicted"/>
<feature type="transmembrane region" description="Helical" evidence="2">
    <location>
        <begin position="334"/>
        <end position="353"/>
    </location>
</feature>
<evidence type="ECO:0000256" key="1">
    <source>
        <dbReference type="SAM" id="MobiDB-lite"/>
    </source>
</evidence>
<sequence length="600" mass="61426">MFKGYAKEVNGYARDAAKNVGMAKSDYLGMASTLGAQLKNMGIPMESVAKQTDDLVGLGADLAATFGGTTADAVGALGSLLRGESNPIERYGVSINAAAIKARMAADGLGDLSGEAETAAKTQTILKILAEQTADSVGQFGREADTAAGRTQIADAKWGDAAATLGEVLLPIIVLAGTALGDMAGWMSENSTTATILIGIVAGLAAGVLVLNGAARTYLAAQALLNSAFAVGTVAKVKDLAATVALKAMYAVDMVKALGWFLVQKGLELTAWGASLIAKGKDLAISLLLNAMYGVDMVKALGLFLLQKGLELAAWTAGTAAKVKDTAANVLSKTAIVAGTVAMGVATAAQWAWNVAMTANPIGLIIAAIVALIAVIVLIVVNFKTISRVAGEVWQNVINWVKAAIQWLGLGPTVKAIGDWFQWLGASAAGVWNWIIGGIKNVASWLTNGIVNTLSAVGSWFNWLGATAAGVWSWVTSGIDGIIGALSTAIDWVRSFASSIADGVGGWISNIFGWGGADLTMSVMHAALGVDASGGPDGTGGWPTWAASSSSSTTSSATTIDVKVSGTDQPTKTASKIVEALDEYFRRNGQLPAGGVSWQP</sequence>
<evidence type="ECO:0000313" key="3">
    <source>
        <dbReference type="EMBL" id="AMB58237.1"/>
    </source>
</evidence>
<evidence type="ECO:0008006" key="5">
    <source>
        <dbReference type="Google" id="ProtNLM"/>
    </source>
</evidence>
<keyword evidence="2" id="KW-1133">Transmembrane helix</keyword>
<reference evidence="4" key="2">
    <citation type="submission" date="2016-01" db="EMBL/GenBank/DDBJ databases">
        <title>First complete genome sequence of a species in the genus Microterricola, an extremophilic cold active enzyme producing strain ERGS5:02 isolated from Sikkim Himalaya.</title>
        <authorList>
            <person name="Kumar R."/>
            <person name="Singh D."/>
            <person name="Swarnkar M.K."/>
        </authorList>
    </citation>
    <scope>NUCLEOTIDE SEQUENCE [LARGE SCALE GENOMIC DNA]</scope>
    <source>
        <strain evidence="4">ERGS5:02</strain>
    </source>
</reference>
<reference evidence="3 4" key="1">
    <citation type="journal article" date="2016" name="J. Biotechnol.">
        <title>First complete genome sequence of a species in the genus Microterricola, an extremophilic cold active enzyme producing bacterial strain ERGS5:02 isolated from Sikkim Himalaya.</title>
        <authorList>
            <person name="Himanshu"/>
            <person name="Swarnkar M.K."/>
            <person name="Singh D."/>
            <person name="Kumar R."/>
        </authorList>
    </citation>
    <scope>NUCLEOTIDE SEQUENCE [LARGE SCALE GENOMIC DNA]</scope>
    <source>
        <strain evidence="3 4">ERGS5:02</strain>
    </source>
</reference>
<feature type="transmembrane region" description="Helical" evidence="2">
    <location>
        <begin position="359"/>
        <end position="381"/>
    </location>
</feature>
<dbReference type="AlphaFoldDB" id="A0A0X8E242"/>
<feature type="compositionally biased region" description="Low complexity" evidence="1">
    <location>
        <begin position="542"/>
        <end position="559"/>
    </location>
</feature>
<organism evidence="3 4">
    <name type="scientific">Microterricola viridarii</name>
    <dbReference type="NCBI Taxonomy" id="412690"/>
    <lineage>
        <taxon>Bacteria</taxon>
        <taxon>Bacillati</taxon>
        <taxon>Actinomycetota</taxon>
        <taxon>Actinomycetes</taxon>
        <taxon>Micrococcales</taxon>
        <taxon>Microbacteriaceae</taxon>
        <taxon>Microterricola</taxon>
    </lineage>
</organism>
<evidence type="ECO:0000256" key="2">
    <source>
        <dbReference type="SAM" id="Phobius"/>
    </source>
</evidence>
<keyword evidence="4" id="KW-1185">Reference proteome</keyword>
<feature type="transmembrane region" description="Helical" evidence="2">
    <location>
        <begin position="168"/>
        <end position="188"/>
    </location>
</feature>